<name>I9NP09_9FIRM</name>
<dbReference type="HOGENOM" id="CLU_021622_1_0_9"/>
<dbReference type="Gene3D" id="3.30.565.10">
    <property type="entry name" value="Histidine kinase-like ATPase, C-terminal domain"/>
    <property type="match status" value="1"/>
</dbReference>
<keyword evidence="8" id="KW-0902">Two-component regulatory system</keyword>
<keyword evidence="9" id="KW-0472">Membrane</keyword>
<gene>
    <name evidence="13" type="ORF">JBW_03143</name>
</gene>
<dbReference type="Proteomes" id="UP000005361">
    <property type="component" value="Chromosome"/>
</dbReference>
<sequence>MDFFHIMIIGAITGTLSMILIYIYLYFMYRERYIAIWTVAWFILLLRNIFFDSGIFDWKDSIFPFMIYQLLFIGCSLIFVWGTSIFVGRTFKKWWMYGAASASLLSILFFLLEFPILYKLIPPTWFAGIVLAWIAIAFIRYVDLIGVGKIIIGIAFALWSILTIIMPFFFETFPYLIAITGGILRLLITISTVMFFLERSSRNLIHKEARYRFLMDNAIDVIYYYRLLPTTKLDYISPAIFAITGYTSEEYYADEKLVFNLIYPDDRHVFDNFINNPSQANKLSITLRLVRKDKNIVWIEQKCMLIYDKMDNLVALEGVIRDITDRKLEQAAALNMVGNMAVTVAHEIRNPLTTIRGYLQLLEKKNKYQSDKDTFDLMIEEIDKANTIIREYLALSGEKLAHLELCSLNSVIESVFPLLKADASSKVSIALDLTDIPNLLLDKNEIRQLLLNLVLNSIEAMPLGGKLFIKTFQENNTVNLSIIDQGPGIPPYILNKLGTPFITTKDTGTGLGLPICYQIAHRHDASIDIKTSEQGTSFSIYFKIPDI</sequence>
<dbReference type="Pfam" id="PF02518">
    <property type="entry name" value="HATPase_c"/>
    <property type="match status" value="1"/>
</dbReference>
<evidence type="ECO:0000256" key="6">
    <source>
        <dbReference type="ARBA" id="ARBA00022777"/>
    </source>
</evidence>
<dbReference type="GO" id="GO:0005524">
    <property type="term" value="F:ATP binding"/>
    <property type="evidence" value="ECO:0007669"/>
    <property type="project" value="UniProtKB-KW"/>
</dbReference>
<feature type="transmembrane region" description="Helical" evidence="9">
    <location>
        <begin position="176"/>
        <end position="197"/>
    </location>
</feature>
<evidence type="ECO:0000256" key="7">
    <source>
        <dbReference type="ARBA" id="ARBA00022840"/>
    </source>
</evidence>
<feature type="domain" description="PAC" evidence="12">
    <location>
        <begin position="283"/>
        <end position="335"/>
    </location>
</feature>
<keyword evidence="5" id="KW-0547">Nucleotide-binding</keyword>
<feature type="transmembrane region" description="Helical" evidence="9">
    <location>
        <begin position="124"/>
        <end position="143"/>
    </location>
</feature>
<dbReference type="Pfam" id="PF08447">
    <property type="entry name" value="PAS_3"/>
    <property type="match status" value="1"/>
</dbReference>
<dbReference type="PROSITE" id="PS50113">
    <property type="entry name" value="PAC"/>
    <property type="match status" value="1"/>
</dbReference>
<dbReference type="Gene3D" id="1.10.287.130">
    <property type="match status" value="1"/>
</dbReference>
<dbReference type="SUPFAM" id="SSF47384">
    <property type="entry name" value="Homodimeric domain of signal transducing histidine kinase"/>
    <property type="match status" value="1"/>
</dbReference>
<evidence type="ECO:0000256" key="9">
    <source>
        <dbReference type="SAM" id="Phobius"/>
    </source>
</evidence>
<dbReference type="Pfam" id="PF00512">
    <property type="entry name" value="HisKA"/>
    <property type="match status" value="1"/>
</dbReference>
<feature type="transmembrane region" description="Helical" evidence="9">
    <location>
        <begin position="62"/>
        <end position="82"/>
    </location>
</feature>
<dbReference type="InterPro" id="IPR003594">
    <property type="entry name" value="HATPase_dom"/>
</dbReference>
<dbReference type="InterPro" id="IPR003661">
    <property type="entry name" value="HisK_dim/P_dom"/>
</dbReference>
<keyword evidence="9" id="KW-0812">Transmembrane</keyword>
<dbReference type="RefSeq" id="WP_007958082.1">
    <property type="nucleotide sequence ID" value="NZ_CP010978.1"/>
</dbReference>
<dbReference type="SUPFAM" id="SSF55785">
    <property type="entry name" value="PYP-like sensor domain (PAS domain)"/>
    <property type="match status" value="1"/>
</dbReference>
<dbReference type="InterPro" id="IPR036890">
    <property type="entry name" value="HATPase_C_sf"/>
</dbReference>
<dbReference type="InterPro" id="IPR036097">
    <property type="entry name" value="HisK_dim/P_sf"/>
</dbReference>
<dbReference type="InterPro" id="IPR000700">
    <property type="entry name" value="PAS-assoc_C"/>
</dbReference>
<evidence type="ECO:0000256" key="1">
    <source>
        <dbReference type="ARBA" id="ARBA00000085"/>
    </source>
</evidence>
<feature type="transmembrane region" description="Helical" evidence="9">
    <location>
        <begin position="150"/>
        <end position="170"/>
    </location>
</feature>
<accession>I9NP09</accession>
<evidence type="ECO:0000256" key="2">
    <source>
        <dbReference type="ARBA" id="ARBA00012438"/>
    </source>
</evidence>
<dbReference type="STRING" id="1192197.JBW_03143"/>
<dbReference type="EMBL" id="CP010978">
    <property type="protein sequence ID" value="AJQ28484.1"/>
    <property type="molecule type" value="Genomic_DNA"/>
</dbReference>
<dbReference type="InterPro" id="IPR000014">
    <property type="entry name" value="PAS"/>
</dbReference>
<dbReference type="PROSITE" id="PS50112">
    <property type="entry name" value="PAS"/>
    <property type="match status" value="1"/>
</dbReference>
<keyword evidence="7" id="KW-0067">ATP-binding</keyword>
<dbReference type="PANTHER" id="PTHR43065">
    <property type="entry name" value="SENSOR HISTIDINE KINASE"/>
    <property type="match status" value="1"/>
</dbReference>
<comment type="catalytic activity">
    <reaction evidence="1">
        <text>ATP + protein L-histidine = ADP + protein N-phospho-L-histidine.</text>
        <dbReference type="EC" id="2.7.13.3"/>
    </reaction>
</comment>
<feature type="transmembrane region" description="Helical" evidence="9">
    <location>
        <begin position="34"/>
        <end position="50"/>
    </location>
</feature>
<reference evidence="13 14" key="1">
    <citation type="journal article" date="2015" name="Genome Announc.">
        <title>Complete Genome Sequence of Pelosinus fermentans JBW45, a Member of a Remarkably Competitive Group of Negativicutes in the Firmicutes Phylum.</title>
        <authorList>
            <person name="De Leon K.B."/>
            <person name="Utturkar S.M."/>
            <person name="Camilleri L.B."/>
            <person name="Elias D.A."/>
            <person name="Arkin A.P."/>
            <person name="Fields M.W."/>
            <person name="Brown S.D."/>
            <person name="Wall J.D."/>
        </authorList>
    </citation>
    <scope>NUCLEOTIDE SEQUENCE [LARGE SCALE GENOMIC DNA]</scope>
    <source>
        <strain evidence="13 14">JBW45</strain>
    </source>
</reference>
<dbReference type="NCBIfam" id="TIGR00229">
    <property type="entry name" value="sensory_box"/>
    <property type="match status" value="1"/>
</dbReference>
<dbReference type="KEGG" id="pft:JBW_03143"/>
<evidence type="ECO:0000256" key="8">
    <source>
        <dbReference type="ARBA" id="ARBA00023012"/>
    </source>
</evidence>
<dbReference type="PANTHER" id="PTHR43065:SF46">
    <property type="entry name" value="C4-DICARBOXYLATE TRANSPORT SENSOR PROTEIN DCTB"/>
    <property type="match status" value="1"/>
</dbReference>
<dbReference type="CDD" id="cd00082">
    <property type="entry name" value="HisKA"/>
    <property type="match status" value="1"/>
</dbReference>
<keyword evidence="6 13" id="KW-0418">Kinase</keyword>
<dbReference type="PRINTS" id="PR00344">
    <property type="entry name" value="BCTRLSENSOR"/>
</dbReference>
<evidence type="ECO:0000259" key="11">
    <source>
        <dbReference type="PROSITE" id="PS50112"/>
    </source>
</evidence>
<dbReference type="PROSITE" id="PS50109">
    <property type="entry name" value="HIS_KIN"/>
    <property type="match status" value="1"/>
</dbReference>
<dbReference type="EC" id="2.7.13.3" evidence="2"/>
<dbReference type="SMART" id="SM00387">
    <property type="entry name" value="HATPase_c"/>
    <property type="match status" value="1"/>
</dbReference>
<dbReference type="InterPro" id="IPR005467">
    <property type="entry name" value="His_kinase_dom"/>
</dbReference>
<feature type="domain" description="Histidine kinase" evidence="10">
    <location>
        <begin position="343"/>
        <end position="546"/>
    </location>
</feature>
<organism evidence="13 14">
    <name type="scientific">Pelosinus fermentans JBW45</name>
    <dbReference type="NCBI Taxonomy" id="1192197"/>
    <lineage>
        <taxon>Bacteria</taxon>
        <taxon>Bacillati</taxon>
        <taxon>Bacillota</taxon>
        <taxon>Negativicutes</taxon>
        <taxon>Selenomonadales</taxon>
        <taxon>Sporomusaceae</taxon>
        <taxon>Pelosinus</taxon>
    </lineage>
</organism>
<evidence type="ECO:0000259" key="10">
    <source>
        <dbReference type="PROSITE" id="PS50109"/>
    </source>
</evidence>
<dbReference type="InterPro" id="IPR013655">
    <property type="entry name" value="PAS_fold_3"/>
</dbReference>
<dbReference type="GO" id="GO:0000155">
    <property type="term" value="F:phosphorelay sensor kinase activity"/>
    <property type="evidence" value="ECO:0007669"/>
    <property type="project" value="InterPro"/>
</dbReference>
<dbReference type="InterPro" id="IPR004358">
    <property type="entry name" value="Sig_transdc_His_kin-like_C"/>
</dbReference>
<evidence type="ECO:0000313" key="13">
    <source>
        <dbReference type="EMBL" id="AJQ28484.1"/>
    </source>
</evidence>
<reference evidence="14" key="2">
    <citation type="submission" date="2015-02" db="EMBL/GenBank/DDBJ databases">
        <title>Complete Genome Sequence of Pelosinus fermentans JBW45.</title>
        <authorList>
            <person name="De Leon K.B."/>
            <person name="Utturkar S.M."/>
            <person name="Camilleri L.B."/>
            <person name="Arkin A.P."/>
            <person name="Fields M.W."/>
            <person name="Brown S.D."/>
            <person name="Wall J.D."/>
        </authorList>
    </citation>
    <scope>NUCLEOTIDE SEQUENCE [LARGE SCALE GENOMIC DNA]</scope>
    <source>
        <strain evidence="14">JBW45</strain>
    </source>
</reference>
<dbReference type="AlphaFoldDB" id="I9NP09"/>
<evidence type="ECO:0000256" key="4">
    <source>
        <dbReference type="ARBA" id="ARBA00022679"/>
    </source>
</evidence>
<keyword evidence="3" id="KW-0597">Phosphoprotein</keyword>
<dbReference type="Gene3D" id="3.30.450.20">
    <property type="entry name" value="PAS domain"/>
    <property type="match status" value="1"/>
</dbReference>
<dbReference type="InterPro" id="IPR001610">
    <property type="entry name" value="PAC"/>
</dbReference>
<dbReference type="InterPro" id="IPR035965">
    <property type="entry name" value="PAS-like_dom_sf"/>
</dbReference>
<evidence type="ECO:0000259" key="12">
    <source>
        <dbReference type="PROSITE" id="PS50113"/>
    </source>
</evidence>
<evidence type="ECO:0000313" key="14">
    <source>
        <dbReference type="Proteomes" id="UP000005361"/>
    </source>
</evidence>
<keyword evidence="4" id="KW-0808">Transferase</keyword>
<feature type="transmembrane region" description="Helical" evidence="9">
    <location>
        <begin position="94"/>
        <end position="118"/>
    </location>
</feature>
<dbReference type="OrthoDB" id="1672409at2"/>
<dbReference type="SMART" id="SM00086">
    <property type="entry name" value="PAC"/>
    <property type="match status" value="1"/>
</dbReference>
<evidence type="ECO:0000256" key="5">
    <source>
        <dbReference type="ARBA" id="ARBA00022741"/>
    </source>
</evidence>
<dbReference type="SMART" id="SM00388">
    <property type="entry name" value="HisKA"/>
    <property type="match status" value="1"/>
</dbReference>
<keyword evidence="9" id="KW-1133">Transmembrane helix</keyword>
<feature type="transmembrane region" description="Helical" evidence="9">
    <location>
        <begin position="6"/>
        <end position="27"/>
    </location>
</feature>
<feature type="domain" description="PAS" evidence="11">
    <location>
        <begin position="207"/>
        <end position="281"/>
    </location>
</feature>
<protein>
    <recommendedName>
        <fullName evidence="2">histidine kinase</fullName>
        <ecNumber evidence="2">2.7.13.3</ecNumber>
    </recommendedName>
</protein>
<proteinExistence type="predicted"/>
<dbReference type="CDD" id="cd00130">
    <property type="entry name" value="PAS"/>
    <property type="match status" value="1"/>
</dbReference>
<evidence type="ECO:0000256" key="3">
    <source>
        <dbReference type="ARBA" id="ARBA00022553"/>
    </source>
</evidence>
<dbReference type="SUPFAM" id="SSF55874">
    <property type="entry name" value="ATPase domain of HSP90 chaperone/DNA topoisomerase II/histidine kinase"/>
    <property type="match status" value="1"/>
</dbReference>